<feature type="transmembrane region" description="Helical" evidence="1">
    <location>
        <begin position="106"/>
        <end position="125"/>
    </location>
</feature>
<feature type="transmembrane region" description="Helical" evidence="1">
    <location>
        <begin position="359"/>
        <end position="383"/>
    </location>
</feature>
<feature type="transmembrane region" description="Helical" evidence="1">
    <location>
        <begin position="300"/>
        <end position="322"/>
    </location>
</feature>
<dbReference type="EMBL" id="CCYD01003101">
    <property type="protein sequence ID" value="CEG50046.1"/>
    <property type="molecule type" value="Genomic_DNA"/>
</dbReference>
<protein>
    <submittedName>
        <fullName evidence="2">Major facilitator superfamily</fullName>
    </submittedName>
</protein>
<keyword evidence="1" id="KW-1133">Transmembrane helix</keyword>
<dbReference type="OrthoDB" id="410267at2759"/>
<dbReference type="PANTHER" id="PTHR11360">
    <property type="entry name" value="MONOCARBOXYLATE TRANSPORTER"/>
    <property type="match status" value="1"/>
</dbReference>
<feature type="transmembrane region" description="Helical" evidence="1">
    <location>
        <begin position="51"/>
        <end position="70"/>
    </location>
</feature>
<dbReference type="Pfam" id="PF07690">
    <property type="entry name" value="MFS_1"/>
    <property type="match status" value="1"/>
</dbReference>
<dbReference type="Gene3D" id="1.20.1250.20">
    <property type="entry name" value="MFS general substrate transporter like domains"/>
    <property type="match status" value="2"/>
</dbReference>
<dbReference type="PANTHER" id="PTHR11360:SF317">
    <property type="entry name" value="MAJOR FACILITATOR SUPERFAMILY (MFS) PROFILE DOMAIN-CONTAINING PROTEIN-RELATED"/>
    <property type="match status" value="1"/>
</dbReference>
<feature type="transmembrane region" description="Helical" evidence="1">
    <location>
        <begin position="167"/>
        <end position="189"/>
    </location>
</feature>
<feature type="transmembrane region" description="Helical" evidence="1">
    <location>
        <begin position="9"/>
        <end position="31"/>
    </location>
</feature>
<keyword evidence="3" id="KW-1185">Reference proteome</keyword>
<keyword evidence="1" id="KW-0812">Transmembrane</keyword>
<dbReference type="SUPFAM" id="SSF103473">
    <property type="entry name" value="MFS general substrate transporter"/>
    <property type="match status" value="1"/>
</dbReference>
<sequence length="503" mass="54829">MLRLKFSRWYLLVAAFLVEFCLGSIYAWSVLNQPIDLAFYGDAQKGRAVNAFYISMGVLGTATAALGPLVERKGPRWSVSIGSTLFLVGHLVTALGVYFASIALVYIGYGVITGLGIGLCTISPVSALQKWFPDYRGTAAGFATAGAGAGSVMWSKVFLPTIDSVGLGWMFVLIGSIISATMFATLVVLRDPPRDYTVNGRDIHGNRIEEREALEDQGDDIYTMYHTPKSGDQSEAAEFGYTPIESMTLKEAILSTDYIFMYFTFFANQLFGIIVVSRLSNMCTDIFKKSASTASDMVSINSAFNCCGRLAFSVISDLLVLIFSVEKTYARKMVYFFTLGAQIILIGMLPTVIRQESFTSFVIEIFVLTSCFGGGLGTIPALIADMYGPYNVGPLHGIIITSVSFAAVVGGITFNKAYNGKIADGMSVDEAYIDNFQVILVIVCIGFVMLFFVRTDVKDRFEPGYHYSLCGKRIISIAPREYKASGHTGTVQSDSTCEISENI</sequence>
<feature type="transmembrane region" description="Helical" evidence="1">
    <location>
        <begin position="334"/>
        <end position="353"/>
    </location>
</feature>
<dbReference type="InterPro" id="IPR050327">
    <property type="entry name" value="Proton-linked_MCT"/>
</dbReference>
<dbReference type="STRING" id="4781.A0A0P1B5J3"/>
<dbReference type="RefSeq" id="XP_024586415.1">
    <property type="nucleotide sequence ID" value="XM_024721303.1"/>
</dbReference>
<feature type="transmembrane region" description="Helical" evidence="1">
    <location>
        <begin position="435"/>
        <end position="453"/>
    </location>
</feature>
<reference evidence="3" key="1">
    <citation type="submission" date="2014-09" db="EMBL/GenBank/DDBJ databases">
        <authorList>
            <person name="Sharma Rahul"/>
            <person name="Thines Marco"/>
        </authorList>
    </citation>
    <scope>NUCLEOTIDE SEQUENCE [LARGE SCALE GENOMIC DNA]</scope>
</reference>
<evidence type="ECO:0000256" key="1">
    <source>
        <dbReference type="SAM" id="Phobius"/>
    </source>
</evidence>
<dbReference type="GeneID" id="36402830"/>
<name>A0A0P1B5J3_PLAHL</name>
<evidence type="ECO:0000313" key="2">
    <source>
        <dbReference type="EMBL" id="CEG50046.1"/>
    </source>
</evidence>
<accession>A0A0P1B5J3</accession>
<dbReference type="InterPro" id="IPR011701">
    <property type="entry name" value="MFS"/>
</dbReference>
<feature type="transmembrane region" description="Helical" evidence="1">
    <location>
        <begin position="259"/>
        <end position="280"/>
    </location>
</feature>
<dbReference type="Proteomes" id="UP000054928">
    <property type="component" value="Unassembled WGS sequence"/>
</dbReference>
<dbReference type="AlphaFoldDB" id="A0A0P1B5J3"/>
<evidence type="ECO:0000313" key="3">
    <source>
        <dbReference type="Proteomes" id="UP000054928"/>
    </source>
</evidence>
<dbReference type="OMA" id="CRSRVPP"/>
<feature type="transmembrane region" description="Helical" evidence="1">
    <location>
        <begin position="77"/>
        <end position="100"/>
    </location>
</feature>
<feature type="transmembrane region" description="Helical" evidence="1">
    <location>
        <begin position="395"/>
        <end position="415"/>
    </location>
</feature>
<dbReference type="GO" id="GO:0022857">
    <property type="term" value="F:transmembrane transporter activity"/>
    <property type="evidence" value="ECO:0007669"/>
    <property type="project" value="InterPro"/>
</dbReference>
<keyword evidence="1" id="KW-0472">Membrane</keyword>
<proteinExistence type="predicted"/>
<organism evidence="2 3">
    <name type="scientific">Plasmopara halstedii</name>
    <name type="common">Downy mildew of sunflower</name>
    <dbReference type="NCBI Taxonomy" id="4781"/>
    <lineage>
        <taxon>Eukaryota</taxon>
        <taxon>Sar</taxon>
        <taxon>Stramenopiles</taxon>
        <taxon>Oomycota</taxon>
        <taxon>Peronosporomycetes</taxon>
        <taxon>Peronosporales</taxon>
        <taxon>Peronosporaceae</taxon>
        <taxon>Plasmopara</taxon>
    </lineage>
</organism>
<dbReference type="InterPro" id="IPR036259">
    <property type="entry name" value="MFS_trans_sf"/>
</dbReference>